<dbReference type="KEGG" id="fer:FNB15_12200"/>
<dbReference type="InterPro" id="IPR009325">
    <property type="entry name" value="DUF983"/>
</dbReference>
<dbReference type="RefSeq" id="WP_144068964.1">
    <property type="nucleotide sequence ID" value="NZ_CP041636.1"/>
</dbReference>
<keyword evidence="3" id="KW-1185">Reference proteome</keyword>
<gene>
    <name evidence="2" type="ORF">FNB15_12200</name>
</gene>
<protein>
    <submittedName>
        <fullName evidence="2">DUF983 domain-containing protein</fullName>
    </submittedName>
</protein>
<accession>A0A516H2I0</accession>
<evidence type="ECO:0000256" key="1">
    <source>
        <dbReference type="SAM" id="Phobius"/>
    </source>
</evidence>
<dbReference type="Proteomes" id="UP000317496">
    <property type="component" value="Chromosome"/>
</dbReference>
<name>A0A516H2I0_9PROT</name>
<sequence length="126" mass="13808">MAAAFYPPLSPVSTGLRCRCPRCGEAPLFDGLLSVKPRCPSCDLDYAKIDAGDGPAVFVILILGFIVVGLALWVELRFSPPFWLHMVLWTPLILGGSIGLLRPFKATLVALQFRHKASSDIELLRE</sequence>
<keyword evidence="1" id="KW-0472">Membrane</keyword>
<evidence type="ECO:0000313" key="2">
    <source>
        <dbReference type="EMBL" id="QDO97983.1"/>
    </source>
</evidence>
<dbReference type="EMBL" id="CP041636">
    <property type="protein sequence ID" value="QDO97983.1"/>
    <property type="molecule type" value="Genomic_DNA"/>
</dbReference>
<organism evidence="2 3">
    <name type="scientific">Ferrovibrio terrae</name>
    <dbReference type="NCBI Taxonomy" id="2594003"/>
    <lineage>
        <taxon>Bacteria</taxon>
        <taxon>Pseudomonadati</taxon>
        <taxon>Pseudomonadota</taxon>
        <taxon>Alphaproteobacteria</taxon>
        <taxon>Rhodospirillales</taxon>
        <taxon>Rhodospirillaceae</taxon>
        <taxon>Ferrovibrio</taxon>
    </lineage>
</organism>
<keyword evidence="1" id="KW-0812">Transmembrane</keyword>
<feature type="transmembrane region" description="Helical" evidence="1">
    <location>
        <begin position="56"/>
        <end position="76"/>
    </location>
</feature>
<dbReference type="Pfam" id="PF06170">
    <property type="entry name" value="DUF983"/>
    <property type="match status" value="1"/>
</dbReference>
<evidence type="ECO:0000313" key="3">
    <source>
        <dbReference type="Proteomes" id="UP000317496"/>
    </source>
</evidence>
<keyword evidence="1" id="KW-1133">Transmembrane helix</keyword>
<proteinExistence type="predicted"/>
<feature type="transmembrane region" description="Helical" evidence="1">
    <location>
        <begin position="82"/>
        <end position="101"/>
    </location>
</feature>
<dbReference type="AlphaFoldDB" id="A0A516H2I0"/>
<reference evidence="2 3" key="1">
    <citation type="submission" date="2019-07" db="EMBL/GenBank/DDBJ databases">
        <title>Genome sequencing for Ferrovibrio sp. K5.</title>
        <authorList>
            <person name="Park S.-J."/>
        </authorList>
    </citation>
    <scope>NUCLEOTIDE SEQUENCE [LARGE SCALE GENOMIC DNA]</scope>
    <source>
        <strain evidence="2 3">K5</strain>
    </source>
</reference>
<dbReference type="OrthoDB" id="9799456at2"/>